<accession>A0ABQ7D2J6</accession>
<dbReference type="EMBL" id="QGKV02000759">
    <property type="protein sequence ID" value="KAF3566116.1"/>
    <property type="molecule type" value="Genomic_DNA"/>
</dbReference>
<keyword evidence="2" id="KW-1185">Reference proteome</keyword>
<protein>
    <submittedName>
        <fullName evidence="1">Uncharacterized protein</fullName>
    </submittedName>
</protein>
<organism evidence="1 2">
    <name type="scientific">Brassica cretica</name>
    <name type="common">Mustard</name>
    <dbReference type="NCBI Taxonomy" id="69181"/>
    <lineage>
        <taxon>Eukaryota</taxon>
        <taxon>Viridiplantae</taxon>
        <taxon>Streptophyta</taxon>
        <taxon>Embryophyta</taxon>
        <taxon>Tracheophyta</taxon>
        <taxon>Spermatophyta</taxon>
        <taxon>Magnoliopsida</taxon>
        <taxon>eudicotyledons</taxon>
        <taxon>Gunneridae</taxon>
        <taxon>Pentapetalae</taxon>
        <taxon>rosids</taxon>
        <taxon>malvids</taxon>
        <taxon>Brassicales</taxon>
        <taxon>Brassicaceae</taxon>
        <taxon>Brassiceae</taxon>
        <taxon>Brassica</taxon>
    </lineage>
</organism>
<comment type="caution">
    <text evidence="1">The sequence shown here is derived from an EMBL/GenBank/DDBJ whole genome shotgun (WGS) entry which is preliminary data.</text>
</comment>
<reference evidence="1 2" key="1">
    <citation type="journal article" date="2020" name="BMC Genomics">
        <title>Intraspecific diversification of the crop wild relative Brassica cretica Lam. using demographic model selection.</title>
        <authorList>
            <person name="Kioukis A."/>
            <person name="Michalopoulou V.A."/>
            <person name="Briers L."/>
            <person name="Pirintsos S."/>
            <person name="Studholme D.J."/>
            <person name="Pavlidis P."/>
            <person name="Sarris P.F."/>
        </authorList>
    </citation>
    <scope>NUCLEOTIDE SEQUENCE [LARGE SCALE GENOMIC DNA]</scope>
    <source>
        <strain evidence="2">cv. PFS-1207/04</strain>
    </source>
</reference>
<name>A0ABQ7D2J6_BRACR</name>
<sequence>MNKKVPKAMMVMEGSAVACKCLGEVMGLSECLPLHRLGPVAPFLEARNVRCGDPFKLHHFGLVADDEQESPEGNDGHGRVCCGLQVLGGSDGIVRMKAMMVMEGSAVACKCLGEVMGLSEW</sequence>
<proteinExistence type="predicted"/>
<evidence type="ECO:0000313" key="2">
    <source>
        <dbReference type="Proteomes" id="UP000266723"/>
    </source>
</evidence>
<gene>
    <name evidence="1" type="ORF">DY000_02011309</name>
</gene>
<evidence type="ECO:0000313" key="1">
    <source>
        <dbReference type="EMBL" id="KAF3566116.1"/>
    </source>
</evidence>
<dbReference type="Proteomes" id="UP000266723">
    <property type="component" value="Unassembled WGS sequence"/>
</dbReference>